<accession>A0A9X4AFM9</accession>
<keyword evidence="1" id="KW-0472">Membrane</keyword>
<feature type="transmembrane region" description="Helical" evidence="1">
    <location>
        <begin position="111"/>
        <end position="131"/>
    </location>
</feature>
<feature type="transmembrane region" description="Helical" evidence="1">
    <location>
        <begin position="84"/>
        <end position="105"/>
    </location>
</feature>
<sequence length="196" mass="22235">MKSKNIVRLFFSTLLLGIAVTLITSFFVKAGAYAKFINPFDLFELFGVIIFFAALGAVFSLVSQMGFFAYLTVNQLALGMFRSYWGFIQIILIIITLFDLVYFRYKASETGTIWTYVLISLGLLIYSLVIARKKAKETNQGAFIPALFFMVVVTSIEWVPALRTSGSDYSWLMIVPLLCCNAYQLLRLHHLIDKNT</sequence>
<gene>
    <name evidence="2" type="ORF">NC799_13100</name>
</gene>
<dbReference type="SMART" id="SM01251">
    <property type="entry name" value="KbaA"/>
    <property type="match status" value="1"/>
</dbReference>
<feature type="transmembrane region" description="Helical" evidence="1">
    <location>
        <begin position="143"/>
        <end position="163"/>
    </location>
</feature>
<evidence type="ECO:0000313" key="2">
    <source>
        <dbReference type="EMBL" id="MDC3417834.1"/>
    </source>
</evidence>
<reference evidence="2" key="1">
    <citation type="submission" date="2022-06" db="EMBL/GenBank/DDBJ databases">
        <title>Aquibacillus sp. a new bacterium isolated from soil saline samples.</title>
        <authorList>
            <person name="Galisteo C."/>
            <person name="De La Haba R."/>
            <person name="Sanchez-Porro C."/>
            <person name="Ventosa A."/>
        </authorList>
    </citation>
    <scope>NUCLEOTIDE SEQUENCE</scope>
    <source>
        <strain evidence="2">3ASR75-54</strain>
    </source>
</reference>
<feature type="transmembrane region" description="Helical" evidence="1">
    <location>
        <begin position="7"/>
        <end position="28"/>
    </location>
</feature>
<keyword evidence="1" id="KW-0812">Transmembrane</keyword>
<dbReference type="Proteomes" id="UP001145069">
    <property type="component" value="Unassembled WGS sequence"/>
</dbReference>
<feature type="transmembrane region" description="Helical" evidence="1">
    <location>
        <begin position="48"/>
        <end position="72"/>
    </location>
</feature>
<evidence type="ECO:0000313" key="3">
    <source>
        <dbReference type="Proteomes" id="UP001145069"/>
    </source>
</evidence>
<proteinExistence type="predicted"/>
<comment type="caution">
    <text evidence="2">The sequence shown here is derived from an EMBL/GenBank/DDBJ whole genome shotgun (WGS) entry which is preliminary data.</text>
</comment>
<dbReference type="Pfam" id="PF14089">
    <property type="entry name" value="KbaA"/>
    <property type="match status" value="1"/>
</dbReference>
<dbReference type="InterPro" id="IPR024164">
    <property type="entry name" value="KinB-signalling_activ"/>
</dbReference>
<evidence type="ECO:0000256" key="1">
    <source>
        <dbReference type="SAM" id="Phobius"/>
    </source>
</evidence>
<keyword evidence="3" id="KW-1185">Reference proteome</keyword>
<dbReference type="GO" id="GO:0045881">
    <property type="term" value="P:positive regulation of sporulation resulting in formation of a cellular spore"/>
    <property type="evidence" value="ECO:0007669"/>
    <property type="project" value="InterPro"/>
</dbReference>
<dbReference type="EMBL" id="JAMQKC010000014">
    <property type="protein sequence ID" value="MDC3417834.1"/>
    <property type="molecule type" value="Genomic_DNA"/>
</dbReference>
<dbReference type="AlphaFoldDB" id="A0A9X4AFM9"/>
<name>A0A9X4AFM9_9BACI</name>
<keyword evidence="1" id="KW-1133">Transmembrane helix</keyword>
<protein>
    <submittedName>
        <fullName evidence="2">KinB-signaling pathway activation protein</fullName>
    </submittedName>
</protein>
<feature type="transmembrane region" description="Helical" evidence="1">
    <location>
        <begin position="169"/>
        <end position="186"/>
    </location>
</feature>
<organism evidence="2 3">
    <name type="scientific">Aquibacillus salsiterrae</name>
    <dbReference type="NCBI Taxonomy" id="2950439"/>
    <lineage>
        <taxon>Bacteria</taxon>
        <taxon>Bacillati</taxon>
        <taxon>Bacillota</taxon>
        <taxon>Bacilli</taxon>
        <taxon>Bacillales</taxon>
        <taxon>Bacillaceae</taxon>
        <taxon>Aquibacillus</taxon>
    </lineage>
</organism>
<dbReference type="PIRSF" id="PIRSF029886">
    <property type="entry name" value="KBAA"/>
    <property type="match status" value="1"/>
</dbReference>
<dbReference type="RefSeq" id="WP_272446897.1">
    <property type="nucleotide sequence ID" value="NZ_JAMQKC010000014.1"/>
</dbReference>